<dbReference type="Proteomes" id="UP000830583">
    <property type="component" value="Chromosome"/>
</dbReference>
<dbReference type="EMBL" id="CP096205">
    <property type="protein sequence ID" value="UPQ78779.1"/>
    <property type="molecule type" value="Genomic_DNA"/>
</dbReference>
<name>A0ABY4KE06_9FLAO</name>
<dbReference type="Pfam" id="PF12146">
    <property type="entry name" value="Hydrolase_4"/>
    <property type="match status" value="1"/>
</dbReference>
<evidence type="ECO:0000313" key="5">
    <source>
        <dbReference type="Proteomes" id="UP000830583"/>
    </source>
</evidence>
<feature type="signal peptide" evidence="2">
    <location>
        <begin position="1"/>
        <end position="18"/>
    </location>
</feature>
<evidence type="ECO:0000313" key="4">
    <source>
        <dbReference type="EMBL" id="UPQ78779.1"/>
    </source>
</evidence>
<reference evidence="4" key="1">
    <citation type="submission" date="2022-04" db="EMBL/GenBank/DDBJ databases">
        <title>Consumption of N2O by Flavobacterium azooxidireducens sp. nov. isolated from Decomposing Leaf Litter of Phragmites australis (Cav.).</title>
        <authorList>
            <person name="Behrendt U."/>
            <person name="Spanner T."/>
            <person name="Augustin J."/>
            <person name="Horn M.A."/>
            <person name="Kolb S."/>
            <person name="Ulrich A."/>
        </authorList>
    </citation>
    <scope>NUCLEOTIDE SEQUENCE</scope>
    <source>
        <strain evidence="4">IGB 4-14</strain>
    </source>
</reference>
<evidence type="ECO:0000256" key="2">
    <source>
        <dbReference type="SAM" id="SignalP"/>
    </source>
</evidence>
<feature type="domain" description="Serine aminopeptidase S33" evidence="3">
    <location>
        <begin position="188"/>
        <end position="428"/>
    </location>
</feature>
<protein>
    <submittedName>
        <fullName evidence="4">Alpha/beta fold hydrolase</fullName>
    </submittedName>
</protein>
<dbReference type="InterPro" id="IPR029058">
    <property type="entry name" value="AB_hydrolase_fold"/>
</dbReference>
<dbReference type="RefSeq" id="WP_248433734.1">
    <property type="nucleotide sequence ID" value="NZ_CP096205.1"/>
</dbReference>
<organism evidence="4 5">
    <name type="scientific">Flavobacterium azooxidireducens</name>
    <dbReference type="NCBI Taxonomy" id="1871076"/>
    <lineage>
        <taxon>Bacteria</taxon>
        <taxon>Pseudomonadati</taxon>
        <taxon>Bacteroidota</taxon>
        <taxon>Flavobacteriia</taxon>
        <taxon>Flavobacteriales</taxon>
        <taxon>Flavobacteriaceae</taxon>
        <taxon>Flavobacterium</taxon>
    </lineage>
</organism>
<feature type="chain" id="PRO_5045582593" evidence="2">
    <location>
        <begin position="19"/>
        <end position="464"/>
    </location>
</feature>
<evidence type="ECO:0000259" key="3">
    <source>
        <dbReference type="Pfam" id="PF12146"/>
    </source>
</evidence>
<dbReference type="PROSITE" id="PS00708">
    <property type="entry name" value="PRO_ENDOPEP_SER"/>
    <property type="match status" value="1"/>
</dbReference>
<dbReference type="InterPro" id="IPR053145">
    <property type="entry name" value="AB_hydrolase_Est10"/>
</dbReference>
<gene>
    <name evidence="4" type="ORF">M0M57_14315</name>
</gene>
<dbReference type="InterPro" id="IPR002471">
    <property type="entry name" value="Pept_S9_AS"/>
</dbReference>
<proteinExistence type="predicted"/>
<evidence type="ECO:0000256" key="1">
    <source>
        <dbReference type="ARBA" id="ARBA00022801"/>
    </source>
</evidence>
<keyword evidence="5" id="KW-1185">Reference proteome</keyword>
<keyword evidence="1 4" id="KW-0378">Hydrolase</keyword>
<sequence length="464" mass="51592">MKKMVVLSFLIVSLNLFSQDISGKWYGKISVMGTELHFGFDFALANSAYSGTMDIPQQNAKGIPLSSVTFEDKTLVFKFDQANFSYSGKLNDSNEFEGVFSQNGQNLPLKLSRTQTEVKKVKRPQEPKPPFNYEIEEVTFVNEKDKITLGGTLTSPKLDNFPVVILISGSGQQDRNSEILGHKPFWVIADYLTKNGIGVLRIDDRGIGQSGGDPTTSTSHDFATDIEAAVSFIKTKKGVNPKKIGLIGHSEGGMIAPIVASKDKNINFIVLLAAPGIPCDELLMEQTYLIAKVSGASEVEIAEAQKNNKLIYDLVKSNKTYNDLKSDLENVFINIFKNDPSFANLSETDKNQMISQQIESVSYPWFRNFVRFKPEEYLKKVKCPVLVLNGENDLQVPPKSNMTGIKNALDKAGNKKVTLKEYPKLNHLFQESVTGSTDEYGSIEQSFSPTVLIDIKDWILIQTK</sequence>
<dbReference type="Gene3D" id="3.40.50.1820">
    <property type="entry name" value="alpha/beta hydrolase"/>
    <property type="match status" value="1"/>
</dbReference>
<dbReference type="PANTHER" id="PTHR43265:SF1">
    <property type="entry name" value="ESTERASE ESTD"/>
    <property type="match status" value="1"/>
</dbReference>
<dbReference type="InterPro" id="IPR022742">
    <property type="entry name" value="Hydrolase_4"/>
</dbReference>
<accession>A0ABY4KE06</accession>
<dbReference type="PANTHER" id="PTHR43265">
    <property type="entry name" value="ESTERASE ESTD"/>
    <property type="match status" value="1"/>
</dbReference>
<keyword evidence="2" id="KW-0732">Signal</keyword>
<dbReference type="GO" id="GO:0016787">
    <property type="term" value="F:hydrolase activity"/>
    <property type="evidence" value="ECO:0007669"/>
    <property type="project" value="UniProtKB-KW"/>
</dbReference>
<dbReference type="SUPFAM" id="SSF53474">
    <property type="entry name" value="alpha/beta-Hydrolases"/>
    <property type="match status" value="1"/>
</dbReference>